<dbReference type="Proteomes" id="UP000749559">
    <property type="component" value="Unassembled WGS sequence"/>
</dbReference>
<keyword evidence="2" id="KW-1185">Reference proteome</keyword>
<name>A0A8J1TXY6_OWEFU</name>
<sequence>MNSLVILAVLVIGTYGQLNQVADYEGNLFDCEFVASSTSCCMFKRFDAGEDFAMCMGGSAWNQVNCTCSDADLVDNCDPAVDCASGVYQEKVDAICKDAAALASSGGCCQNNRVYYPVDGVSSNYTFNGEELACHPVMDFNVSECACVGLALMDMYFP</sequence>
<comment type="caution">
    <text evidence="1">The sequence shown here is derived from an EMBL/GenBank/DDBJ whole genome shotgun (WGS) entry which is preliminary data.</text>
</comment>
<dbReference type="OrthoDB" id="10262986at2759"/>
<dbReference type="AlphaFoldDB" id="A0A8J1TXY6"/>
<accession>A0A8J1TXY6</accession>
<dbReference type="EMBL" id="CAIIXF020000006">
    <property type="protein sequence ID" value="CAH1787129.1"/>
    <property type="molecule type" value="Genomic_DNA"/>
</dbReference>
<evidence type="ECO:0000313" key="1">
    <source>
        <dbReference type="EMBL" id="CAH1787129.1"/>
    </source>
</evidence>
<organism evidence="1 2">
    <name type="scientific">Owenia fusiformis</name>
    <name type="common">Polychaete worm</name>
    <dbReference type="NCBI Taxonomy" id="6347"/>
    <lineage>
        <taxon>Eukaryota</taxon>
        <taxon>Metazoa</taxon>
        <taxon>Spiralia</taxon>
        <taxon>Lophotrochozoa</taxon>
        <taxon>Annelida</taxon>
        <taxon>Polychaeta</taxon>
        <taxon>Sedentaria</taxon>
        <taxon>Canalipalpata</taxon>
        <taxon>Sabellida</taxon>
        <taxon>Oweniida</taxon>
        <taxon>Oweniidae</taxon>
        <taxon>Owenia</taxon>
    </lineage>
</organism>
<reference evidence="1" key="1">
    <citation type="submission" date="2022-03" db="EMBL/GenBank/DDBJ databases">
        <authorList>
            <person name="Martin C."/>
        </authorList>
    </citation>
    <scope>NUCLEOTIDE SEQUENCE</scope>
</reference>
<evidence type="ECO:0000313" key="2">
    <source>
        <dbReference type="Proteomes" id="UP000749559"/>
    </source>
</evidence>
<gene>
    <name evidence="1" type="ORF">OFUS_LOCUS12890</name>
</gene>
<protein>
    <submittedName>
        <fullName evidence="1">Uncharacterized protein</fullName>
    </submittedName>
</protein>
<proteinExistence type="predicted"/>